<gene>
    <name evidence="1" type="ORF">BPAG_LOCUS91</name>
</gene>
<evidence type="ECO:0000313" key="1">
    <source>
        <dbReference type="EMBL" id="VDN81277.1"/>
    </source>
</evidence>
<keyword evidence="2" id="KW-1185">Reference proteome</keyword>
<accession>A0A0N4SWS0</accession>
<organism evidence="3">
    <name type="scientific">Brugia pahangi</name>
    <name type="common">Filarial nematode worm</name>
    <dbReference type="NCBI Taxonomy" id="6280"/>
    <lineage>
        <taxon>Eukaryota</taxon>
        <taxon>Metazoa</taxon>
        <taxon>Ecdysozoa</taxon>
        <taxon>Nematoda</taxon>
        <taxon>Chromadorea</taxon>
        <taxon>Rhabditida</taxon>
        <taxon>Spirurina</taxon>
        <taxon>Spiruromorpha</taxon>
        <taxon>Filarioidea</taxon>
        <taxon>Onchocercidae</taxon>
        <taxon>Brugia</taxon>
    </lineage>
</organism>
<evidence type="ECO:0000313" key="2">
    <source>
        <dbReference type="Proteomes" id="UP000278627"/>
    </source>
</evidence>
<dbReference type="WBParaSite" id="BPAG_0000009001-mRNA-1">
    <property type="protein sequence ID" value="BPAG_0000009001-mRNA-1"/>
    <property type="gene ID" value="BPAG_0000009001"/>
</dbReference>
<reference evidence="1 2" key="2">
    <citation type="submission" date="2018-11" db="EMBL/GenBank/DDBJ databases">
        <authorList>
            <consortium name="Pathogen Informatics"/>
        </authorList>
    </citation>
    <scope>NUCLEOTIDE SEQUENCE [LARGE SCALE GENOMIC DNA]</scope>
</reference>
<name>A0A0N4SWS0_BRUPA</name>
<evidence type="ECO:0000313" key="3">
    <source>
        <dbReference type="WBParaSite" id="BPAG_0000009001-mRNA-1"/>
    </source>
</evidence>
<sequence length="121" mass="13725">MVGNRLQRKGTAYEASKIFDGSNSNIISENFLMIKKKHGKPAVSSSSKNTISVHLTFYLKTMGDSFIGKLILFPLLKMQNPSDWLESSRIPKCDTAGCKGWYCKNDEHSRNIQIAFKTRYD</sequence>
<proteinExistence type="predicted"/>
<dbReference type="EMBL" id="UZAD01000003">
    <property type="protein sequence ID" value="VDN81277.1"/>
    <property type="molecule type" value="Genomic_DNA"/>
</dbReference>
<reference evidence="3" key="1">
    <citation type="submission" date="2017-02" db="UniProtKB">
        <authorList>
            <consortium name="WormBaseParasite"/>
        </authorList>
    </citation>
    <scope>IDENTIFICATION</scope>
</reference>
<dbReference type="AlphaFoldDB" id="A0A0N4SWS0"/>
<protein>
    <submittedName>
        <fullName evidence="3">DDE_Tnp_1_7 domain-containing protein</fullName>
    </submittedName>
</protein>
<dbReference type="Proteomes" id="UP000278627">
    <property type="component" value="Unassembled WGS sequence"/>
</dbReference>